<reference evidence="2 3" key="1">
    <citation type="submission" date="2020-07" db="EMBL/GenBank/DDBJ databases">
        <title>Sequencing the genomes of 1000 actinobacteria strains.</title>
        <authorList>
            <person name="Klenk H.-P."/>
        </authorList>
    </citation>
    <scope>NUCLEOTIDE SEQUENCE [LARGE SCALE GENOMIC DNA]</scope>
    <source>
        <strain evidence="2 3">CXB654</strain>
    </source>
</reference>
<feature type="transmembrane region" description="Helical" evidence="1">
    <location>
        <begin position="49"/>
        <end position="72"/>
    </location>
</feature>
<gene>
    <name evidence="2" type="ORF">HDA32_002334</name>
</gene>
<accession>A0A852TZ17</accession>
<proteinExistence type="predicted"/>
<feature type="transmembrane region" description="Helical" evidence="1">
    <location>
        <begin position="79"/>
        <end position="99"/>
    </location>
</feature>
<comment type="caution">
    <text evidence="2">The sequence shown here is derived from an EMBL/GenBank/DDBJ whole genome shotgun (WGS) entry which is preliminary data.</text>
</comment>
<keyword evidence="1" id="KW-0812">Transmembrane</keyword>
<dbReference type="EMBL" id="JACCCC010000001">
    <property type="protein sequence ID" value="NYE47214.1"/>
    <property type="molecule type" value="Genomic_DNA"/>
</dbReference>
<feature type="transmembrane region" description="Helical" evidence="1">
    <location>
        <begin position="119"/>
        <end position="139"/>
    </location>
</feature>
<feature type="transmembrane region" description="Helical" evidence="1">
    <location>
        <begin position="21"/>
        <end position="43"/>
    </location>
</feature>
<sequence length="188" mass="19996">MTAPVSAPHSRTSSIAWYAEVALPGVAVGAVAGLFAAGVAALAGLPAALALTIAASLGGPLALFGGAYCVLLATGRFRVGTVAPVALYWMVCFPLARLIEEFAAAQVLGNRTVLGEPLWSFLVFQAMLSVGFAIGFLWLHERLAPHWLMRIRPRNPVAADLAERYLEHMNTMVRRRPSAAAARRRSST</sequence>
<dbReference type="AlphaFoldDB" id="A0A852TZ17"/>
<protein>
    <submittedName>
        <fullName evidence="2">Uncharacterized protein</fullName>
    </submittedName>
</protein>
<dbReference type="Proteomes" id="UP000589036">
    <property type="component" value="Unassembled WGS sequence"/>
</dbReference>
<keyword evidence="3" id="KW-1185">Reference proteome</keyword>
<keyword evidence="1" id="KW-1133">Transmembrane helix</keyword>
<evidence type="ECO:0000256" key="1">
    <source>
        <dbReference type="SAM" id="Phobius"/>
    </source>
</evidence>
<organism evidence="2 3">
    <name type="scientific">Spinactinospora alkalitolerans</name>
    <dbReference type="NCBI Taxonomy" id="687207"/>
    <lineage>
        <taxon>Bacteria</taxon>
        <taxon>Bacillati</taxon>
        <taxon>Actinomycetota</taxon>
        <taxon>Actinomycetes</taxon>
        <taxon>Streptosporangiales</taxon>
        <taxon>Nocardiopsidaceae</taxon>
        <taxon>Spinactinospora</taxon>
    </lineage>
</organism>
<evidence type="ECO:0000313" key="3">
    <source>
        <dbReference type="Proteomes" id="UP000589036"/>
    </source>
</evidence>
<evidence type="ECO:0000313" key="2">
    <source>
        <dbReference type="EMBL" id="NYE47214.1"/>
    </source>
</evidence>
<keyword evidence="1" id="KW-0472">Membrane</keyword>
<dbReference type="RefSeq" id="WP_179643205.1">
    <property type="nucleotide sequence ID" value="NZ_BAAAYY010000009.1"/>
</dbReference>
<name>A0A852TZ17_9ACTN</name>